<feature type="transmembrane region" description="Helical" evidence="1">
    <location>
        <begin position="7"/>
        <end position="27"/>
    </location>
</feature>
<proteinExistence type="predicted"/>
<dbReference type="OrthoDB" id="5293851at2"/>
<keyword evidence="1" id="KW-1133">Transmembrane helix</keyword>
<dbReference type="AlphaFoldDB" id="A0A1C3RIN3"/>
<evidence type="ECO:0000256" key="1">
    <source>
        <dbReference type="SAM" id="Phobius"/>
    </source>
</evidence>
<sequence length="304" mass="33525">MTHRLKLSALPIILILLCFTGLFDSLYHATPLPAFEEEAGAYLADIRERATYAYAAARTLNGAISLLESVELDAMIISGQPGQVLEPVNDMVEQFSDLILIALASIGVQEILITVLGDISWGYLLPLALLPLALAPWVKQPWQKNLKSIGSILCLSVVFSRLLIPAIALSGQTISEHYLKPDYANAIEHVEEVKEKTRKAVSDGPSVSQLLPPEIITDKPKSIFSNTPAQAQSSTIVPNLETMTSLVKSDQIWTMLDTVPQKIITLITIFSFETIAWPILMVLLCFGLGKLALRLFRVRTYERV</sequence>
<reference evidence="2 3" key="1">
    <citation type="submission" date="2016-07" db="EMBL/GenBank/DDBJ databases">
        <authorList>
            <person name="Lefevre C.T."/>
        </authorList>
    </citation>
    <scope>NUCLEOTIDE SEQUENCE [LARGE SCALE GENOMIC DNA]</scope>
    <source>
        <strain evidence="2">PR1</strain>
    </source>
</reference>
<gene>
    <name evidence="2" type="ORF">MTBPR1_40077</name>
</gene>
<keyword evidence="3" id="KW-1185">Reference proteome</keyword>
<dbReference type="Proteomes" id="UP000231658">
    <property type="component" value="Unassembled WGS sequence"/>
</dbReference>
<keyword evidence="1" id="KW-0812">Transmembrane</keyword>
<protein>
    <submittedName>
        <fullName evidence="2">Uncharacterized protein</fullName>
    </submittedName>
</protein>
<evidence type="ECO:0000313" key="3">
    <source>
        <dbReference type="Proteomes" id="UP000231658"/>
    </source>
</evidence>
<dbReference type="STRING" id="1867952.MTBPR1_40077"/>
<evidence type="ECO:0000313" key="2">
    <source>
        <dbReference type="EMBL" id="SCA57054.1"/>
    </source>
</evidence>
<dbReference type="RefSeq" id="WP_069189115.1">
    <property type="nucleotide sequence ID" value="NZ_FLYE01000034.1"/>
</dbReference>
<name>A0A1C3RIN3_9PROT</name>
<keyword evidence="1" id="KW-0472">Membrane</keyword>
<accession>A0A1C3RIN3</accession>
<organism evidence="2 3">
    <name type="scientific">Candidatus Terasakiella magnetica</name>
    <dbReference type="NCBI Taxonomy" id="1867952"/>
    <lineage>
        <taxon>Bacteria</taxon>
        <taxon>Pseudomonadati</taxon>
        <taxon>Pseudomonadota</taxon>
        <taxon>Alphaproteobacteria</taxon>
        <taxon>Rhodospirillales</taxon>
        <taxon>Terasakiellaceae</taxon>
        <taxon>Terasakiella</taxon>
    </lineage>
</organism>
<feature type="transmembrane region" description="Helical" evidence="1">
    <location>
        <begin position="263"/>
        <end position="289"/>
    </location>
</feature>
<dbReference type="EMBL" id="FLYE01000034">
    <property type="protein sequence ID" value="SCA57054.1"/>
    <property type="molecule type" value="Genomic_DNA"/>
</dbReference>